<dbReference type="EMBL" id="JBHRSF010000157">
    <property type="protein sequence ID" value="MFC2997762.1"/>
    <property type="molecule type" value="Genomic_DNA"/>
</dbReference>
<dbReference type="Proteomes" id="UP000240957">
    <property type="component" value="Unassembled WGS sequence"/>
</dbReference>
<dbReference type="PANTHER" id="PTHR43364">
    <property type="entry name" value="NADH-SPECIFIC METHYLGLYOXAL REDUCTASE-RELATED"/>
    <property type="match status" value="1"/>
</dbReference>
<keyword evidence="6" id="KW-1185">Reference proteome</keyword>
<dbReference type="GO" id="GO:0005829">
    <property type="term" value="C:cytosol"/>
    <property type="evidence" value="ECO:0007669"/>
    <property type="project" value="TreeGrafter"/>
</dbReference>
<reference evidence="3" key="1">
    <citation type="journal article" date="2014" name="Int. J. Syst. Evol. Microbiol.">
        <title>Complete genome of a new Firmicutes species belonging to the dominant human colonic microbiota ('Ruminococcus bicirculans') reveals two chromosomes and a selective capacity to utilize plant glucans.</title>
        <authorList>
            <consortium name="NISC Comparative Sequencing Program"/>
            <person name="Wegmann U."/>
            <person name="Louis P."/>
            <person name="Goesmann A."/>
            <person name="Henrissat B."/>
            <person name="Duncan S.H."/>
            <person name="Flint H.J."/>
        </authorList>
    </citation>
    <scope>NUCLEOTIDE SEQUENCE</scope>
    <source>
        <strain evidence="3">KCTC 62575</strain>
    </source>
</reference>
<dbReference type="Pfam" id="PF00248">
    <property type="entry name" value="Aldo_ket_red"/>
    <property type="match status" value="1"/>
</dbReference>
<sequence>MKKDISFSKIILGGNVFGWTVNQEDSCSLLDYALERGINTIDTADMYSTWVTGHVGGESETVIGEWLKRTPSNREKVILITKVGAPLAEGKQGLSKKYIKQAVEASLQRLNTDYLDVYLSHYPDENTPIAETLSAYAELIQAGKIRQIGASNYSAKQLQEALEVSHRQNLPKYEIFQPGYSLVEREQYETEYRDICVENQLKVITYFSLAAGFLSGKYRDISQLEGSARKRQLARYFNPHGLNILKTMDQLQTQYQAELSEIALAWAMAQPSITAPIASATSSIQIDSFIKALNLKLDEADLQRLNEVSQYSNNT</sequence>
<dbReference type="InterPro" id="IPR050523">
    <property type="entry name" value="AKR_Detox_Biosynth"/>
</dbReference>
<feature type="domain" description="NADP-dependent oxidoreductase" evidence="2">
    <location>
        <begin position="9"/>
        <end position="309"/>
    </location>
</feature>
<dbReference type="FunFam" id="3.20.20.100:FF:000004">
    <property type="entry name" value="Oxidoreductase, aldo/keto reductase"/>
    <property type="match status" value="1"/>
</dbReference>
<dbReference type="EMBL" id="PYIX02000009">
    <property type="protein sequence ID" value="RFC84077.1"/>
    <property type="molecule type" value="Genomic_DNA"/>
</dbReference>
<dbReference type="Gene3D" id="3.20.20.100">
    <property type="entry name" value="NADP-dependent oxidoreductase domain"/>
    <property type="match status" value="1"/>
</dbReference>
<evidence type="ECO:0000313" key="5">
    <source>
        <dbReference type="Proteomes" id="UP000240957"/>
    </source>
</evidence>
<proteinExistence type="predicted"/>
<evidence type="ECO:0000256" key="1">
    <source>
        <dbReference type="ARBA" id="ARBA00023002"/>
    </source>
</evidence>
<evidence type="ECO:0000313" key="4">
    <source>
        <dbReference type="EMBL" id="RFC84077.1"/>
    </source>
</evidence>
<name>A0A371YRG8_9GAMM</name>
<dbReference type="InterPro" id="IPR023210">
    <property type="entry name" value="NADP_OxRdtase_dom"/>
</dbReference>
<dbReference type="Proteomes" id="UP001595455">
    <property type="component" value="Unassembled WGS sequence"/>
</dbReference>
<dbReference type="AlphaFoldDB" id="A0A371YRG8"/>
<dbReference type="GO" id="GO:0016491">
    <property type="term" value="F:oxidoreductase activity"/>
    <property type="evidence" value="ECO:0007669"/>
    <property type="project" value="UniProtKB-KW"/>
</dbReference>
<keyword evidence="1" id="KW-0560">Oxidoreductase</keyword>
<dbReference type="OrthoDB" id="9772407at2"/>
<gene>
    <name evidence="3" type="ORF">ACFODO_21430</name>
    <name evidence="4" type="ORF">C9E89_007675</name>
</gene>
<dbReference type="PANTHER" id="PTHR43364:SF6">
    <property type="entry name" value="OXIDOREDUCTASE-RELATED"/>
    <property type="match status" value="1"/>
</dbReference>
<dbReference type="InterPro" id="IPR036812">
    <property type="entry name" value="NAD(P)_OxRdtase_dom_sf"/>
</dbReference>
<dbReference type="SUPFAM" id="SSF51430">
    <property type="entry name" value="NAD(P)-linked oxidoreductase"/>
    <property type="match status" value="1"/>
</dbReference>
<reference evidence="6" key="3">
    <citation type="journal article" date="2019" name="Int. J. Syst. Evol. Microbiol.">
        <title>The Global Catalogue of Microorganisms (GCM) 10K type strain sequencing project: providing services to taxonomists for standard genome sequencing and annotation.</title>
        <authorList>
            <consortium name="The Broad Institute Genomics Platform"/>
            <consortium name="The Broad Institute Genome Sequencing Center for Infectious Disease"/>
            <person name="Wu L."/>
            <person name="Ma J."/>
        </authorList>
    </citation>
    <scope>NUCLEOTIDE SEQUENCE [LARGE SCALE GENOMIC DNA]</scope>
    <source>
        <strain evidence="6">KCTC 62575</strain>
    </source>
</reference>
<dbReference type="RefSeq" id="WP_107007658.1">
    <property type="nucleotide sequence ID" value="NZ_JBHRSF010000157.1"/>
</dbReference>
<protein>
    <submittedName>
        <fullName evidence="4">Aldo/keto reductase</fullName>
    </submittedName>
</protein>
<accession>A0A371YRG8</accession>
<dbReference type="CDD" id="cd19081">
    <property type="entry name" value="AKR_AKR9C1"/>
    <property type="match status" value="1"/>
</dbReference>
<reference evidence="4 5" key="2">
    <citation type="submission" date="2018-08" db="EMBL/GenBank/DDBJ databases">
        <title>The draft genome of Acinetobacter sichuanensis strain WCHAc060041.</title>
        <authorList>
            <person name="Qin J."/>
            <person name="Feng Y."/>
            <person name="Zong Z."/>
        </authorList>
    </citation>
    <scope>NUCLEOTIDE SEQUENCE [LARGE SCALE GENOMIC DNA]</scope>
    <source>
        <strain evidence="4 5">WCHAc060041</strain>
    </source>
</reference>
<evidence type="ECO:0000259" key="2">
    <source>
        <dbReference type="Pfam" id="PF00248"/>
    </source>
</evidence>
<organism evidence="4 5">
    <name type="scientific">Acinetobacter sichuanensis</name>
    <dbReference type="NCBI Taxonomy" id="2136183"/>
    <lineage>
        <taxon>Bacteria</taxon>
        <taxon>Pseudomonadati</taxon>
        <taxon>Pseudomonadota</taxon>
        <taxon>Gammaproteobacteria</taxon>
        <taxon>Moraxellales</taxon>
        <taxon>Moraxellaceae</taxon>
        <taxon>Acinetobacter</taxon>
    </lineage>
</organism>
<reference evidence="3" key="4">
    <citation type="submission" date="2024-09" db="EMBL/GenBank/DDBJ databases">
        <authorList>
            <person name="Sun Q."/>
            <person name="Mori K."/>
        </authorList>
    </citation>
    <scope>NUCLEOTIDE SEQUENCE</scope>
    <source>
        <strain evidence="3">KCTC 62575</strain>
    </source>
</reference>
<evidence type="ECO:0000313" key="6">
    <source>
        <dbReference type="Proteomes" id="UP001595455"/>
    </source>
</evidence>
<comment type="caution">
    <text evidence="4">The sequence shown here is derived from an EMBL/GenBank/DDBJ whole genome shotgun (WGS) entry which is preliminary data.</text>
</comment>
<evidence type="ECO:0000313" key="3">
    <source>
        <dbReference type="EMBL" id="MFC2997762.1"/>
    </source>
</evidence>